<evidence type="ECO:0000256" key="1">
    <source>
        <dbReference type="ARBA" id="ARBA00005641"/>
    </source>
</evidence>
<gene>
    <name evidence="10" type="ORF">ACFQ21_27305</name>
</gene>
<evidence type="ECO:0000256" key="6">
    <source>
        <dbReference type="ARBA" id="ARBA00023326"/>
    </source>
</evidence>
<dbReference type="Pfam" id="PF13004">
    <property type="entry name" value="BACON"/>
    <property type="match status" value="2"/>
</dbReference>
<dbReference type="EMBL" id="JBHTKA010000015">
    <property type="protein sequence ID" value="MFD1003063.1"/>
    <property type="molecule type" value="Genomic_DNA"/>
</dbReference>
<dbReference type="PANTHER" id="PTHR31297">
    <property type="entry name" value="GLUCAN ENDO-1,6-BETA-GLUCOSIDASE B"/>
    <property type="match status" value="1"/>
</dbReference>
<dbReference type="PROSITE" id="PS51257">
    <property type="entry name" value="PROKAR_LIPOPROTEIN"/>
    <property type="match status" value="1"/>
</dbReference>
<dbReference type="Gene3D" id="2.60.40.10">
    <property type="entry name" value="Immunoglobulins"/>
    <property type="match status" value="2"/>
</dbReference>
<evidence type="ECO:0000313" key="10">
    <source>
        <dbReference type="EMBL" id="MFD1003063.1"/>
    </source>
</evidence>
<dbReference type="InterPro" id="IPR024361">
    <property type="entry name" value="BACON"/>
</dbReference>
<dbReference type="InterPro" id="IPR013783">
    <property type="entry name" value="Ig-like_fold"/>
</dbReference>
<comment type="caution">
    <text evidence="10">The sequence shown here is derived from an EMBL/GenBank/DDBJ whole genome shotgun (WGS) entry which is preliminary data.</text>
</comment>
<evidence type="ECO:0000259" key="8">
    <source>
        <dbReference type="Pfam" id="PF00150"/>
    </source>
</evidence>
<sequence>MKKLNYIGYILIILSVAIASCSKDELNTLTLSQQKVNIAANGGTASFTVETDADAWSMSNSASDWLSASATTGASGKTTVTLTVNTRTLQTRTATLVFTAGSAKSVEVLVTQGSSTYLYSTTTDPSTITYSKAGGTMSLKVTTDASQWSVSENADWLEFTQGTGNTGATTITVTASANTGAARTATVRISAEGAADVQITVTQKGSLYPNYNTSPIAPDATGMNSNAVTLATKIKLGWNIGNTLEAIGGETAWGNPKVTKALIDLVKQNGFNAIRIPCSWDQYMSNSSTAQLKTDWLNRVKEVVQYCVDNDMYVLLNIHWDGGWLENNCTTDKQDANNAKQQAFWEQIATHLRDFDEHLLFASANEPNVENATQMAVLSSYHQTFVDAVRSTGGKNSYRVLIVQGPSTDIEKTNNLMTSLPTDEIADRLMAEVHFYTPFQFCLLTKDESWGKMFYYWGSNYHSTTDLTRNATWGEESTVDSQFKMMKTKFVDKGIPVIMGEYGAIRRSTLTGDALTLHLASRAYFLKYVTKQAKANGIIPFYWDAGAIGDNTTTLFNRSSNTVYDQEALDAVIAGITE</sequence>
<organism evidence="10 11">
    <name type="scientific">Ohtaekwangia kribbensis</name>
    <dbReference type="NCBI Taxonomy" id="688913"/>
    <lineage>
        <taxon>Bacteria</taxon>
        <taxon>Pseudomonadati</taxon>
        <taxon>Bacteroidota</taxon>
        <taxon>Cytophagia</taxon>
        <taxon>Cytophagales</taxon>
        <taxon>Fulvivirgaceae</taxon>
        <taxon>Ohtaekwangia</taxon>
    </lineage>
</organism>
<feature type="domain" description="BACON" evidence="9">
    <location>
        <begin position="148"/>
        <end position="204"/>
    </location>
</feature>
<dbReference type="Proteomes" id="UP001597112">
    <property type="component" value="Unassembled WGS sequence"/>
</dbReference>
<comment type="similarity">
    <text evidence="1 7">Belongs to the glycosyl hydrolase 5 (cellulase A) family.</text>
</comment>
<dbReference type="InterPro" id="IPR001547">
    <property type="entry name" value="Glyco_hydro_5"/>
</dbReference>
<reference evidence="11" key="1">
    <citation type="journal article" date="2019" name="Int. J. Syst. Evol. Microbiol.">
        <title>The Global Catalogue of Microorganisms (GCM) 10K type strain sequencing project: providing services to taxonomists for standard genome sequencing and annotation.</title>
        <authorList>
            <consortium name="The Broad Institute Genomics Platform"/>
            <consortium name="The Broad Institute Genome Sequencing Center for Infectious Disease"/>
            <person name="Wu L."/>
            <person name="Ma J."/>
        </authorList>
    </citation>
    <scope>NUCLEOTIDE SEQUENCE [LARGE SCALE GENOMIC DNA]</scope>
    <source>
        <strain evidence="11">CCUG 58938</strain>
    </source>
</reference>
<dbReference type="Gene3D" id="3.20.20.80">
    <property type="entry name" value="Glycosidases"/>
    <property type="match status" value="1"/>
</dbReference>
<feature type="domain" description="BACON" evidence="9">
    <location>
        <begin position="59"/>
        <end position="112"/>
    </location>
</feature>
<evidence type="ECO:0000256" key="7">
    <source>
        <dbReference type="RuleBase" id="RU361153"/>
    </source>
</evidence>
<evidence type="ECO:0000313" key="11">
    <source>
        <dbReference type="Proteomes" id="UP001597112"/>
    </source>
</evidence>
<dbReference type="InterPro" id="IPR050386">
    <property type="entry name" value="Glycosyl_hydrolase_5"/>
</dbReference>
<accession>A0ABW3KCI5</accession>
<dbReference type="Pfam" id="PF00150">
    <property type="entry name" value="Cellulase"/>
    <property type="match status" value="1"/>
</dbReference>
<keyword evidence="6" id="KW-0624">Polysaccharide degradation</keyword>
<keyword evidence="5 7" id="KW-0326">Glycosidase</keyword>
<evidence type="ECO:0000256" key="5">
    <source>
        <dbReference type="ARBA" id="ARBA00023295"/>
    </source>
</evidence>
<feature type="domain" description="Glycoside hydrolase family 5" evidence="8">
    <location>
        <begin position="244"/>
        <end position="546"/>
    </location>
</feature>
<dbReference type="RefSeq" id="WP_377585174.1">
    <property type="nucleotide sequence ID" value="NZ_JBHTKA010000015.1"/>
</dbReference>
<keyword evidence="3" id="KW-0136">Cellulose degradation</keyword>
<dbReference type="PANTHER" id="PTHR31297:SF41">
    <property type="entry name" value="ENDOGLUCANASE, PUTATIVE (AFU_ORTHOLOGUE AFUA_5G01830)-RELATED"/>
    <property type="match status" value="1"/>
</dbReference>
<evidence type="ECO:0000256" key="3">
    <source>
        <dbReference type="ARBA" id="ARBA00023001"/>
    </source>
</evidence>
<dbReference type="SUPFAM" id="SSF51445">
    <property type="entry name" value="(Trans)glycosidases"/>
    <property type="match status" value="1"/>
</dbReference>
<dbReference type="CDD" id="cd14948">
    <property type="entry name" value="BACON"/>
    <property type="match status" value="2"/>
</dbReference>
<dbReference type="InterPro" id="IPR017853">
    <property type="entry name" value="GH"/>
</dbReference>
<evidence type="ECO:0000256" key="2">
    <source>
        <dbReference type="ARBA" id="ARBA00022801"/>
    </source>
</evidence>
<proteinExistence type="inferred from homology"/>
<evidence type="ECO:0000259" key="9">
    <source>
        <dbReference type="Pfam" id="PF13004"/>
    </source>
</evidence>
<name>A0ABW3KCI5_9BACT</name>
<keyword evidence="2 7" id="KW-0378">Hydrolase</keyword>
<protein>
    <submittedName>
        <fullName evidence="10">Cellulase family glycosylhydrolase</fullName>
    </submittedName>
</protein>
<keyword evidence="4" id="KW-0119">Carbohydrate metabolism</keyword>
<keyword evidence="11" id="KW-1185">Reference proteome</keyword>
<evidence type="ECO:0000256" key="4">
    <source>
        <dbReference type="ARBA" id="ARBA00023277"/>
    </source>
</evidence>